<accession>A0A9W6ZG71</accession>
<dbReference type="Gene3D" id="1.20.5.190">
    <property type="match status" value="1"/>
</dbReference>
<dbReference type="PROSITE" id="PS50297">
    <property type="entry name" value="ANK_REP_REGION"/>
    <property type="match status" value="1"/>
</dbReference>
<feature type="compositionally biased region" description="Basic and acidic residues" evidence="8">
    <location>
        <begin position="350"/>
        <end position="360"/>
    </location>
</feature>
<dbReference type="SUPFAM" id="SSF53474">
    <property type="entry name" value="alpha/beta-Hydrolases"/>
    <property type="match status" value="1"/>
</dbReference>
<feature type="compositionally biased region" description="Basic residues" evidence="8">
    <location>
        <begin position="754"/>
        <end position="763"/>
    </location>
</feature>
<evidence type="ECO:0000259" key="10">
    <source>
        <dbReference type="PROSITE" id="PS50110"/>
    </source>
</evidence>
<dbReference type="GO" id="GO:0007051">
    <property type="term" value="P:spindle organization"/>
    <property type="evidence" value="ECO:0007669"/>
    <property type="project" value="TreeGrafter"/>
</dbReference>
<dbReference type="GO" id="GO:0005737">
    <property type="term" value="C:cytoplasm"/>
    <property type="evidence" value="ECO:0007669"/>
    <property type="project" value="UniProtKB-SubCell"/>
</dbReference>
<dbReference type="SMART" id="SM00015">
    <property type="entry name" value="IQ"/>
    <property type="match status" value="5"/>
</dbReference>
<feature type="region of interest" description="Disordered" evidence="8">
    <location>
        <begin position="711"/>
        <end position="772"/>
    </location>
</feature>
<dbReference type="SMART" id="SM00448">
    <property type="entry name" value="REC"/>
    <property type="match status" value="1"/>
</dbReference>
<evidence type="ECO:0000256" key="1">
    <source>
        <dbReference type="ARBA" id="ARBA00004496"/>
    </source>
</evidence>
<dbReference type="Gene3D" id="1.25.40.20">
    <property type="entry name" value="Ankyrin repeat-containing domain"/>
    <property type="match status" value="1"/>
</dbReference>
<name>A0A9W6ZG71_9STRA</name>
<evidence type="ECO:0000313" key="12">
    <source>
        <dbReference type="Proteomes" id="UP001162640"/>
    </source>
</evidence>
<comment type="caution">
    <text evidence="11">The sequence shown here is derived from an EMBL/GenBank/DDBJ whole genome shotgun (WGS) entry which is preliminary data.</text>
</comment>
<dbReference type="Pfam" id="PF00612">
    <property type="entry name" value="IQ"/>
    <property type="match status" value="3"/>
</dbReference>
<dbReference type="PANTHER" id="PTHR22706">
    <property type="entry name" value="ASSEMBLY FACTOR FOR SPINDLE MICROTUBULES"/>
    <property type="match status" value="1"/>
</dbReference>
<dbReference type="InterPro" id="IPR013761">
    <property type="entry name" value="SAM/pointed_sf"/>
</dbReference>
<evidence type="ECO:0000256" key="4">
    <source>
        <dbReference type="ARBA" id="ARBA00022860"/>
    </source>
</evidence>
<dbReference type="Pfam" id="PF00536">
    <property type="entry name" value="SAM_1"/>
    <property type="match status" value="1"/>
</dbReference>
<dbReference type="Gene3D" id="1.10.150.50">
    <property type="entry name" value="Transcription Factor, Ets-1"/>
    <property type="match status" value="1"/>
</dbReference>
<keyword evidence="4" id="KW-0112">Calmodulin-binding</keyword>
<dbReference type="SMART" id="SM00454">
    <property type="entry name" value="SAM"/>
    <property type="match status" value="1"/>
</dbReference>
<feature type="coiled-coil region" evidence="7">
    <location>
        <begin position="1731"/>
        <end position="1758"/>
    </location>
</feature>
<dbReference type="PROSITE" id="PS50110">
    <property type="entry name" value="RESPONSE_REGULATORY"/>
    <property type="match status" value="1"/>
</dbReference>
<evidence type="ECO:0000313" key="11">
    <source>
        <dbReference type="EMBL" id="GMH49465.1"/>
    </source>
</evidence>
<dbReference type="PROSITE" id="PS50105">
    <property type="entry name" value="SAM_DOMAIN"/>
    <property type="match status" value="1"/>
</dbReference>
<dbReference type="InterPro" id="IPR002110">
    <property type="entry name" value="Ankyrin_rpt"/>
</dbReference>
<evidence type="ECO:0000256" key="6">
    <source>
        <dbReference type="PROSITE-ProRule" id="PRU00169"/>
    </source>
</evidence>
<feature type="region of interest" description="Disordered" evidence="8">
    <location>
        <begin position="336"/>
        <end position="409"/>
    </location>
</feature>
<dbReference type="GO" id="GO:0000160">
    <property type="term" value="P:phosphorelay signal transduction system"/>
    <property type="evidence" value="ECO:0007669"/>
    <property type="project" value="InterPro"/>
</dbReference>
<reference evidence="12" key="1">
    <citation type="journal article" date="2023" name="Commun. Biol.">
        <title>Genome analysis of Parmales, the sister group of diatoms, reveals the evolutionary specialization of diatoms from phago-mixotrophs to photoautotrophs.</title>
        <authorList>
            <person name="Ban H."/>
            <person name="Sato S."/>
            <person name="Yoshikawa S."/>
            <person name="Yamada K."/>
            <person name="Nakamura Y."/>
            <person name="Ichinomiya M."/>
            <person name="Sato N."/>
            <person name="Blanc-Mathieu R."/>
            <person name="Endo H."/>
            <person name="Kuwata A."/>
            <person name="Ogata H."/>
        </authorList>
    </citation>
    <scope>NUCLEOTIDE SEQUENCE [LARGE SCALE GENOMIC DNA]</scope>
</reference>
<comment type="caution">
    <text evidence="6">Lacks conserved residue(s) required for the propagation of feature annotation.</text>
</comment>
<dbReference type="Proteomes" id="UP001162640">
    <property type="component" value="Unassembled WGS sequence"/>
</dbReference>
<protein>
    <submittedName>
        <fullName evidence="11">Uncharacterized protein</fullName>
    </submittedName>
</protein>
<feature type="domain" description="Response regulatory" evidence="10">
    <location>
        <begin position="831"/>
        <end position="986"/>
    </location>
</feature>
<sequence length="2083" mass="233146">MGGSKDPTSSQPPSFVISSMIRSLPDGRRLRFNMCDTVLFDNGRLVAHSFTNKSGEVVKKKNCTRDGVKEKFSALSLLGNPRFNPHNYQAVVRYLDGTFCVLDMLEFAKTTASFPPSDSTIVSMQPWLPGMGKEGLIYRNSYSIADDKGRLKTSTHSFPALPTKEEVEDMLEGAKQSDGVSHRVPPSSVKVSKLLAHTMCSSFDAATKQLVRYVEESNKCRVIRLWVDYAIDHSSQMWFVNCGGCTVASGAAAVDLRAISSRGKNAMVHATGAAQTGRSGFLGDAGATMEQKELEKVQKQSFSPSPIKARKKKKQDLYEEEQRHRLYEQQILDAELRAEKSGDTMPTDPSLRRQQKEENTKNLIAPHFERAGNGSHLPSVPPPRPNSQGEARKHVHKNMNSSKHSNKNLPTEFKCHGQFCDLRTVDPAPLQSNENDRGSNMERALRIAKQVLSANEMSRLSSSGKLLQLGVTKRDPLAYKSVSQKSIVLAREENRKVSRGADDRDSWKHYPDTTPAKIIPGLEIPSPEHVQMPVIDSPGKTPNKSNMTFKEQRSAHRRAARQEGVTAATELSSSRATWGEAHGEVLGGAANYYKEVKVCGVCAQVYSLLDQSRELMIREEEKKMEDEKVKSLSDYTDHRDYKLGKDHRVHGHHQHQGAMEGAEGEYNNNTIIGDRGVMATELGRQLFTASLNNPLGLDGDTMPPQMEAINEEDGIDTTFLSPVKTKGGRPRATWKDHLKEDEEMESYESQKQNKSGKKGKKGKGTPAKEKLSDAQKLMAKGNDPHFEVLDDYLKGEKRLQHTVASRKKDQLKGGRNTQIKLNNETKRYHAKILIGDADKSNAMKAKEALEPSGYIVNWVENGADCVELMDQTHYDAIVIAKDMAVMNCFEVTKWVRDREKTNRIENAKKRAGMAVTNKGFSKTDKSDLTNNNETGVKPDLPPMPIIIYTDEVKPEHLRLYMDAGMDGCVSKPLHPPSLVETMKSAIPDHLMDLIQVLVARGEMADRNDTGEFEPRYGPKTRIKPRAFISGVMGTTEGDHSSSAMVANTMALSASFTNEEYSTGGVIQYDSDTKFPYVVLDATAAGQDNAGAKMFNMVVCHDIFDTCERLKIVLREVVQRYPGIQILLWNYPGQAFTEFREGQTLNNDYHAGCLYELLEHVGPGRTNQFNTQRPYYLMGYAIMHDCMNVFSCSPATRPDLPVYFYARFIFSPSYLSQVSTPLALNLYTAVHNPITTDGRVQLCLGALSHVDVRPFLGDVAAPIITVHGSQAGLAKPFHAQPFVESRPGGEARSIYQCLKANKKQTVVIWVKGGHEVFQEQRRNCTTLIEQLLTGYHELNDVAFMSENTVEPGGAKDLTGGAANVTLGGSVSGSNGENFEDHFVKSLVSSVNKATVVKKKQEAAGKAEENNKKRWDNFREEKSNNLVYKAGTSTMYPNPEQFPEVKEYMGWRLKRNKKRLVRLEHAAKVVQGAFRAHLAWIIVKRLREEQAANTIQRAYRGFLGRLEFLQKMKELWAAQVIQRTVRGYLGRTKFKKRRIFLASQVEIARIWRGALARMAVGKLLAQRNRAATMMQGLWRKRQARKFAFKRRIERNASLIIQRIYRGHLGRRRAHHERDKYLFSRSQSTGIEFGRQMLLEHKLHATRLQSEVSLLNQEKVATEERVEALLEEISEFEEGVKQLEREMHNLSKVETEAAGVLDDVARQELRDQKMRLDRDFGTMLTRIADRKEQLKGLEGKLGQIDRNRQAKEEELRVLERKLPDLKPGTMPGQQDLRVQAWSVDDVVKWLLTLSLGQYRDTFRDGAVDGAFLYALNDDDLRNTLGVEHRLHRKKIIFSIEELKKAEAVHDEQMKMSNLAEQAMAYNSGLVQDYRGNIVGGGAVGAPGGAMVPFGVVGGGDGGGESDDPFAGMDEGITLHLPELMSWVRHQKYKKLKEALNQIQNKPFDSSVVKVQYIEGIGTAYIEQYEREPFNLNKVDEHGNTLLSICAQNGNIRIAKMLVHKGGNPNHQNKLGQTAGHFSISYDFFDFSSWLYDPENGAGADDLLGNIYGLSAYDGLVGEEEQVEQVKQDKDGGGGGDGGDDDE</sequence>
<dbReference type="GO" id="GO:0000922">
    <property type="term" value="C:spindle pole"/>
    <property type="evidence" value="ECO:0007669"/>
    <property type="project" value="TreeGrafter"/>
</dbReference>
<dbReference type="EMBL" id="BLQM01000009">
    <property type="protein sequence ID" value="GMH49465.1"/>
    <property type="molecule type" value="Genomic_DNA"/>
</dbReference>
<keyword evidence="5" id="KW-0040">ANK repeat</keyword>
<dbReference type="InterPro" id="IPR000048">
    <property type="entry name" value="IQ_motif_EF-hand-BS"/>
</dbReference>
<evidence type="ECO:0000259" key="9">
    <source>
        <dbReference type="PROSITE" id="PS50105"/>
    </source>
</evidence>
<feature type="region of interest" description="Disordered" evidence="8">
    <location>
        <begin position="2062"/>
        <end position="2083"/>
    </location>
</feature>
<dbReference type="SUPFAM" id="SSF52540">
    <property type="entry name" value="P-loop containing nucleoside triphosphate hydrolases"/>
    <property type="match status" value="1"/>
</dbReference>
<dbReference type="SUPFAM" id="SSF47769">
    <property type="entry name" value="SAM/Pointed domain"/>
    <property type="match status" value="1"/>
</dbReference>
<evidence type="ECO:0000256" key="3">
    <source>
        <dbReference type="ARBA" id="ARBA00022737"/>
    </source>
</evidence>
<dbReference type="InterPro" id="IPR027417">
    <property type="entry name" value="P-loop_NTPase"/>
</dbReference>
<dbReference type="GO" id="GO:0000278">
    <property type="term" value="P:mitotic cell cycle"/>
    <property type="evidence" value="ECO:0007669"/>
    <property type="project" value="TreeGrafter"/>
</dbReference>
<organism evidence="11 12">
    <name type="scientific">Triparma laevis f. inornata</name>
    <dbReference type="NCBI Taxonomy" id="1714386"/>
    <lineage>
        <taxon>Eukaryota</taxon>
        <taxon>Sar</taxon>
        <taxon>Stramenopiles</taxon>
        <taxon>Ochrophyta</taxon>
        <taxon>Bolidophyceae</taxon>
        <taxon>Parmales</taxon>
        <taxon>Triparmaceae</taxon>
        <taxon>Triparma</taxon>
    </lineage>
</organism>
<feature type="domain" description="SAM" evidence="9">
    <location>
        <begin position="1778"/>
        <end position="1842"/>
    </location>
</feature>
<proteinExistence type="predicted"/>
<dbReference type="InterPro" id="IPR036770">
    <property type="entry name" value="Ankyrin_rpt-contain_sf"/>
</dbReference>
<feature type="coiled-coil region" evidence="7">
    <location>
        <begin position="1642"/>
        <end position="1690"/>
    </location>
</feature>
<dbReference type="InterPro" id="IPR001789">
    <property type="entry name" value="Sig_transdc_resp-reg_receiver"/>
</dbReference>
<gene>
    <name evidence="11" type="ORF">TL16_g00522</name>
</gene>
<dbReference type="GO" id="GO:0005516">
    <property type="term" value="F:calmodulin binding"/>
    <property type="evidence" value="ECO:0007669"/>
    <property type="project" value="UniProtKB-KW"/>
</dbReference>
<keyword evidence="7" id="KW-0175">Coiled coil</keyword>
<dbReference type="Pfam" id="PF00023">
    <property type="entry name" value="Ank"/>
    <property type="match status" value="1"/>
</dbReference>
<evidence type="ECO:0000256" key="2">
    <source>
        <dbReference type="ARBA" id="ARBA00022490"/>
    </source>
</evidence>
<feature type="region of interest" description="Disordered" evidence="8">
    <location>
        <begin position="296"/>
        <end position="316"/>
    </location>
</feature>
<evidence type="ECO:0000256" key="7">
    <source>
        <dbReference type="SAM" id="Coils"/>
    </source>
</evidence>
<dbReference type="InterPro" id="IPR051185">
    <property type="entry name" value="ASPM"/>
</dbReference>
<dbReference type="GO" id="GO:0051295">
    <property type="term" value="P:establishment of meiotic spindle localization"/>
    <property type="evidence" value="ECO:0007669"/>
    <property type="project" value="TreeGrafter"/>
</dbReference>
<dbReference type="Gene3D" id="3.40.50.2300">
    <property type="match status" value="1"/>
</dbReference>
<dbReference type="SUPFAM" id="SSF52172">
    <property type="entry name" value="CheY-like"/>
    <property type="match status" value="1"/>
</dbReference>
<dbReference type="InterPro" id="IPR029058">
    <property type="entry name" value="AB_hydrolase_fold"/>
</dbReference>
<dbReference type="PROSITE" id="PS50096">
    <property type="entry name" value="IQ"/>
    <property type="match status" value="4"/>
</dbReference>
<dbReference type="InterPro" id="IPR011006">
    <property type="entry name" value="CheY-like_superfamily"/>
</dbReference>
<dbReference type="PROSITE" id="PS50088">
    <property type="entry name" value="ANK_REPEAT"/>
    <property type="match status" value="1"/>
</dbReference>
<evidence type="ECO:0000256" key="5">
    <source>
        <dbReference type="PROSITE-ProRule" id="PRU00023"/>
    </source>
</evidence>
<dbReference type="PANTHER" id="PTHR22706:SF1">
    <property type="entry name" value="ASSEMBLY FACTOR FOR SPINDLE MICROTUBULES"/>
    <property type="match status" value="1"/>
</dbReference>
<feature type="repeat" description="ANK" evidence="5">
    <location>
        <begin position="1978"/>
        <end position="2010"/>
    </location>
</feature>
<dbReference type="InterPro" id="IPR001660">
    <property type="entry name" value="SAM"/>
</dbReference>
<dbReference type="CDD" id="cd17546">
    <property type="entry name" value="REC_hyHK_CKI1_RcsC-like"/>
    <property type="match status" value="1"/>
</dbReference>
<dbReference type="SMART" id="SM00248">
    <property type="entry name" value="ANK"/>
    <property type="match status" value="1"/>
</dbReference>
<comment type="subcellular location">
    <subcellularLocation>
        <location evidence="1">Cytoplasm</location>
    </subcellularLocation>
</comment>
<evidence type="ECO:0000256" key="8">
    <source>
        <dbReference type="SAM" id="MobiDB-lite"/>
    </source>
</evidence>
<keyword evidence="2" id="KW-0963">Cytoplasm</keyword>
<keyword evidence="3" id="KW-0677">Repeat</keyword>
<dbReference type="SUPFAM" id="SSF48403">
    <property type="entry name" value="Ankyrin repeat"/>
    <property type="match status" value="1"/>
</dbReference>